<dbReference type="OrthoDB" id="64767at2759"/>
<dbReference type="Gene3D" id="3.40.50.300">
    <property type="entry name" value="P-loop containing nucleotide triphosphate hydrolases"/>
    <property type="match status" value="1"/>
</dbReference>
<reference evidence="5" key="1">
    <citation type="submission" date="2018-11" db="EMBL/GenBank/DDBJ databases">
        <authorList>
            <consortium name="Pathogen Informatics"/>
        </authorList>
    </citation>
    <scope>NUCLEOTIDE SEQUENCE</scope>
</reference>
<dbReference type="PANTHER" id="PTHR12131">
    <property type="entry name" value="ATP-DEPENDENT RNA AND DNA HELICASE"/>
    <property type="match status" value="1"/>
</dbReference>
<accession>A0A3S5AL36</accession>
<dbReference type="AlphaFoldDB" id="A0A3S5AL36"/>
<keyword evidence="2" id="KW-0378">Hydrolase</keyword>
<evidence type="ECO:0000313" key="6">
    <source>
        <dbReference type="Proteomes" id="UP000784294"/>
    </source>
</evidence>
<evidence type="ECO:0000256" key="1">
    <source>
        <dbReference type="ARBA" id="ARBA00022741"/>
    </source>
</evidence>
<evidence type="ECO:0008006" key="7">
    <source>
        <dbReference type="Google" id="ProtNLM"/>
    </source>
</evidence>
<gene>
    <name evidence="5" type="ORF">PXEA_LOCUS25552</name>
</gene>
<dbReference type="SUPFAM" id="SSF52540">
    <property type="entry name" value="P-loop containing nucleoside triphosphate hydrolases"/>
    <property type="match status" value="1"/>
</dbReference>
<dbReference type="GO" id="GO:0005634">
    <property type="term" value="C:nucleus"/>
    <property type="evidence" value="ECO:0007669"/>
    <property type="project" value="TreeGrafter"/>
</dbReference>
<evidence type="ECO:0000313" key="5">
    <source>
        <dbReference type="EMBL" id="VEL32112.1"/>
    </source>
</evidence>
<dbReference type="PANTHER" id="PTHR12131:SF7">
    <property type="entry name" value="EXOSOME RNA HELICASE MTR4"/>
    <property type="match status" value="1"/>
</dbReference>
<dbReference type="InterPro" id="IPR027417">
    <property type="entry name" value="P-loop_NTPase"/>
</dbReference>
<evidence type="ECO:0000256" key="4">
    <source>
        <dbReference type="ARBA" id="ARBA00022840"/>
    </source>
</evidence>
<sequence>FSRPFHPLLDDEKKVVDEVFANAIDGLSSEDKALPQVESILPLLKKGIGIHHGGLLPILKETVEILFCEGLLKCLFATETFAMGLNMPARTVLFTSARKFDGSNYRWVVLVNSFPHFEII</sequence>
<feature type="non-terminal residue" evidence="5">
    <location>
        <position position="1"/>
    </location>
</feature>
<keyword evidence="3" id="KW-0347">Helicase</keyword>
<dbReference type="GO" id="GO:0005524">
    <property type="term" value="F:ATP binding"/>
    <property type="evidence" value="ECO:0007669"/>
    <property type="project" value="UniProtKB-KW"/>
</dbReference>
<protein>
    <recommendedName>
        <fullName evidence="7">Helicase C-terminal domain-containing protein</fullName>
    </recommendedName>
</protein>
<keyword evidence="6" id="KW-1185">Reference proteome</keyword>
<proteinExistence type="predicted"/>
<dbReference type="Proteomes" id="UP000784294">
    <property type="component" value="Unassembled WGS sequence"/>
</dbReference>
<dbReference type="GO" id="GO:0004386">
    <property type="term" value="F:helicase activity"/>
    <property type="evidence" value="ECO:0007669"/>
    <property type="project" value="UniProtKB-KW"/>
</dbReference>
<evidence type="ECO:0000256" key="2">
    <source>
        <dbReference type="ARBA" id="ARBA00022801"/>
    </source>
</evidence>
<name>A0A3S5AL36_9PLAT</name>
<comment type="caution">
    <text evidence="5">The sequence shown here is derived from an EMBL/GenBank/DDBJ whole genome shotgun (WGS) entry which is preliminary data.</text>
</comment>
<dbReference type="GO" id="GO:0000460">
    <property type="term" value="P:maturation of 5.8S rRNA"/>
    <property type="evidence" value="ECO:0007669"/>
    <property type="project" value="TreeGrafter"/>
</dbReference>
<dbReference type="EMBL" id="CAAALY010130439">
    <property type="protein sequence ID" value="VEL32112.1"/>
    <property type="molecule type" value="Genomic_DNA"/>
</dbReference>
<evidence type="ECO:0000256" key="3">
    <source>
        <dbReference type="ARBA" id="ARBA00022806"/>
    </source>
</evidence>
<dbReference type="GO" id="GO:0016787">
    <property type="term" value="F:hydrolase activity"/>
    <property type="evidence" value="ECO:0007669"/>
    <property type="project" value="UniProtKB-KW"/>
</dbReference>
<organism evidence="5 6">
    <name type="scientific">Protopolystoma xenopodis</name>
    <dbReference type="NCBI Taxonomy" id="117903"/>
    <lineage>
        <taxon>Eukaryota</taxon>
        <taxon>Metazoa</taxon>
        <taxon>Spiralia</taxon>
        <taxon>Lophotrochozoa</taxon>
        <taxon>Platyhelminthes</taxon>
        <taxon>Monogenea</taxon>
        <taxon>Polyopisthocotylea</taxon>
        <taxon>Polystomatidea</taxon>
        <taxon>Polystomatidae</taxon>
        <taxon>Protopolystoma</taxon>
    </lineage>
</organism>
<dbReference type="InterPro" id="IPR050699">
    <property type="entry name" value="RNA-DNA_Helicase"/>
</dbReference>
<keyword evidence="4" id="KW-0067">ATP-binding</keyword>
<keyword evidence="1" id="KW-0547">Nucleotide-binding</keyword>